<name>Q8KCM1_CHLTE</name>
<evidence type="ECO:0000313" key="1">
    <source>
        <dbReference type="EMBL" id="AAM72622.1"/>
    </source>
</evidence>
<dbReference type="EMBL" id="AE006470">
    <property type="protein sequence ID" value="AAM72622.1"/>
    <property type="molecule type" value="Genomic_DNA"/>
</dbReference>
<organism evidence="1 2">
    <name type="scientific">Chlorobaculum tepidum (strain ATCC 49652 / DSM 12025 / NBRC 103806 / TLS)</name>
    <name type="common">Chlorobium tepidum</name>
    <dbReference type="NCBI Taxonomy" id="194439"/>
    <lineage>
        <taxon>Bacteria</taxon>
        <taxon>Pseudomonadati</taxon>
        <taxon>Chlorobiota</taxon>
        <taxon>Chlorobiia</taxon>
        <taxon>Chlorobiales</taxon>
        <taxon>Chlorobiaceae</taxon>
        <taxon>Chlorobaculum</taxon>
    </lineage>
</organism>
<dbReference type="Proteomes" id="UP000001007">
    <property type="component" value="Chromosome"/>
</dbReference>
<dbReference type="AlphaFoldDB" id="Q8KCM1"/>
<accession>Q8KCM1</accession>
<gene>
    <name evidence="1" type="ordered locus">CT1394</name>
</gene>
<proteinExistence type="predicted"/>
<reference evidence="1 2" key="1">
    <citation type="journal article" date="2002" name="Proc. Natl. Acad. Sci. U.S.A.">
        <title>The complete genome sequence of Chlorobium tepidum TLS, a photosynthetic, anaerobic, green-sulfur bacterium.</title>
        <authorList>
            <person name="Eisen J.A."/>
            <person name="Nelson K.E."/>
            <person name="Paulsen I.T."/>
            <person name="Heidelberg J.F."/>
            <person name="Wu M."/>
            <person name="Dodson R.J."/>
            <person name="Deboy R."/>
            <person name="Gwinn M.L."/>
            <person name="Nelson W.C."/>
            <person name="Haft D.H."/>
            <person name="Hickey E.K."/>
            <person name="Peterson J.D."/>
            <person name="Durkin A.S."/>
            <person name="Kolonay J.L."/>
            <person name="Yang F."/>
            <person name="Holt I."/>
            <person name="Umayam L.A."/>
            <person name="Mason T."/>
            <person name="Brenner M."/>
            <person name="Shea T.P."/>
            <person name="Parksey D."/>
            <person name="Nierman W.C."/>
            <person name="Feldblyum T.V."/>
            <person name="Hansen C.L."/>
            <person name="Craven M.B."/>
            <person name="Radune D."/>
            <person name="Vamathevan J."/>
            <person name="Khouri H."/>
            <person name="White O."/>
            <person name="Gruber T.M."/>
            <person name="Ketchum K.A."/>
            <person name="Venter J.C."/>
            <person name="Tettelin H."/>
            <person name="Bryant D.A."/>
            <person name="Fraser C.M."/>
        </authorList>
    </citation>
    <scope>NUCLEOTIDE SEQUENCE [LARGE SCALE GENOMIC DNA]</scope>
    <source>
        <strain evidence="2">ATCC 49652 / DSM 12025 / NBRC 103806 / TLS</strain>
    </source>
</reference>
<dbReference type="HOGENOM" id="CLU_3395785_0_0_10"/>
<keyword evidence="2" id="KW-1185">Reference proteome</keyword>
<sequence>MSARPIVTGDYLVEKAIRLRVILIEQSGHGR</sequence>
<evidence type="ECO:0000313" key="2">
    <source>
        <dbReference type="Proteomes" id="UP000001007"/>
    </source>
</evidence>
<dbReference type="KEGG" id="cte:CT1394"/>
<protein>
    <submittedName>
        <fullName evidence="1">Uncharacterized protein</fullName>
    </submittedName>
</protein>
<dbReference type="EnsemblBacteria" id="AAM72622">
    <property type="protein sequence ID" value="AAM72622"/>
    <property type="gene ID" value="CT1394"/>
</dbReference>